<keyword evidence="2" id="KW-0813">Transport</keyword>
<dbReference type="Pfam" id="PF04290">
    <property type="entry name" value="DctQ"/>
    <property type="match status" value="1"/>
</dbReference>
<evidence type="ECO:0000313" key="11">
    <source>
        <dbReference type="EMBL" id="RLL12803.1"/>
    </source>
</evidence>
<dbReference type="GO" id="GO:0005886">
    <property type="term" value="C:plasma membrane"/>
    <property type="evidence" value="ECO:0007669"/>
    <property type="project" value="UniProtKB-SubCell"/>
</dbReference>
<dbReference type="PANTHER" id="PTHR35011">
    <property type="entry name" value="2,3-DIKETO-L-GULONATE TRAP TRANSPORTER SMALL PERMEASE PROTEIN YIAM"/>
    <property type="match status" value="1"/>
</dbReference>
<dbReference type="RefSeq" id="WP_121586450.1">
    <property type="nucleotide sequence ID" value="NZ_RCHT01000005.1"/>
</dbReference>
<feature type="transmembrane region" description="Helical" evidence="9">
    <location>
        <begin position="53"/>
        <end position="71"/>
    </location>
</feature>
<evidence type="ECO:0000256" key="5">
    <source>
        <dbReference type="ARBA" id="ARBA00022692"/>
    </source>
</evidence>
<feature type="transmembrane region" description="Helical" evidence="9">
    <location>
        <begin position="130"/>
        <end position="153"/>
    </location>
</feature>
<evidence type="ECO:0000256" key="6">
    <source>
        <dbReference type="ARBA" id="ARBA00022989"/>
    </source>
</evidence>
<organism evidence="11 12">
    <name type="scientific">Anaerotruncus massiliensis</name>
    <name type="common">ex Liu et al. 2021</name>
    <dbReference type="NCBI Taxonomy" id="2321404"/>
    <lineage>
        <taxon>Bacteria</taxon>
        <taxon>Bacillati</taxon>
        <taxon>Bacillota</taxon>
        <taxon>Clostridia</taxon>
        <taxon>Eubacteriales</taxon>
        <taxon>Oscillospiraceae</taxon>
        <taxon>Anaerotruncus</taxon>
    </lineage>
</organism>
<evidence type="ECO:0000256" key="4">
    <source>
        <dbReference type="ARBA" id="ARBA00022519"/>
    </source>
</evidence>
<dbReference type="InterPro" id="IPR055348">
    <property type="entry name" value="DctQ"/>
</dbReference>
<name>A0A498CWI6_9FIRM</name>
<dbReference type="Proteomes" id="UP000276301">
    <property type="component" value="Unassembled WGS sequence"/>
</dbReference>
<gene>
    <name evidence="11" type="ORF">D4A47_05205</name>
</gene>
<dbReference type="GO" id="GO:0015740">
    <property type="term" value="P:C4-dicarboxylate transport"/>
    <property type="evidence" value="ECO:0007669"/>
    <property type="project" value="TreeGrafter"/>
</dbReference>
<dbReference type="InterPro" id="IPR007387">
    <property type="entry name" value="TRAP_DctQ"/>
</dbReference>
<comment type="subcellular location">
    <subcellularLocation>
        <location evidence="1">Cell inner membrane</location>
        <topology evidence="1">Multi-pass membrane protein</topology>
    </subcellularLocation>
</comment>
<keyword evidence="5 9" id="KW-0812">Transmembrane</keyword>
<feature type="domain" description="Tripartite ATP-independent periplasmic transporters DctQ component" evidence="10">
    <location>
        <begin position="29"/>
        <end position="155"/>
    </location>
</feature>
<protein>
    <submittedName>
        <fullName evidence="11">TRAP transporter small permease</fullName>
    </submittedName>
</protein>
<keyword evidence="4" id="KW-0997">Cell inner membrane</keyword>
<evidence type="ECO:0000313" key="12">
    <source>
        <dbReference type="Proteomes" id="UP000276301"/>
    </source>
</evidence>
<comment type="similarity">
    <text evidence="8">Belongs to the TRAP transporter small permease family.</text>
</comment>
<dbReference type="PROSITE" id="PS51257">
    <property type="entry name" value="PROKAR_LIPOPROTEIN"/>
    <property type="match status" value="1"/>
</dbReference>
<dbReference type="AlphaFoldDB" id="A0A498CWI6"/>
<feature type="transmembrane region" description="Helical" evidence="9">
    <location>
        <begin position="91"/>
        <end position="110"/>
    </location>
</feature>
<evidence type="ECO:0000256" key="9">
    <source>
        <dbReference type="SAM" id="Phobius"/>
    </source>
</evidence>
<evidence type="ECO:0000256" key="3">
    <source>
        <dbReference type="ARBA" id="ARBA00022475"/>
    </source>
</evidence>
<accession>A0A498CWI6</accession>
<keyword evidence="6 9" id="KW-1133">Transmembrane helix</keyword>
<sequence length="178" mass="19707">MERVKDRLRWLADNWVLLVAGLALAGACTTTFVNVIVRYFFTKFVLVGAEELTTLFVSWTIFVGAAAGYKAKMMFGIDVLVNLFPKSVQRVIGVFVDLVVLVTSAYVAYLSWNFSNAAWIRTTSNLSIPYFWLDIPICIGFGMIAFYTLTDLVRRSAAVLRRDAAADGPGETKGGGRE</sequence>
<reference evidence="11 12" key="1">
    <citation type="submission" date="2018-10" db="EMBL/GenBank/DDBJ databases">
        <title>Anaerotruncus faecis sp. nov., isolated from human feces.</title>
        <authorList>
            <person name="Wang Y.-J."/>
        </authorList>
    </citation>
    <scope>NUCLEOTIDE SEQUENCE [LARGE SCALE GENOMIC DNA]</scope>
    <source>
        <strain evidence="11 12">22A2-44</strain>
    </source>
</reference>
<dbReference type="PANTHER" id="PTHR35011:SF2">
    <property type="entry name" value="2,3-DIKETO-L-GULONATE TRAP TRANSPORTER SMALL PERMEASE PROTEIN YIAM"/>
    <property type="match status" value="1"/>
</dbReference>
<dbReference type="EMBL" id="RCHT01000005">
    <property type="protein sequence ID" value="RLL12803.1"/>
    <property type="molecule type" value="Genomic_DNA"/>
</dbReference>
<keyword evidence="12" id="KW-1185">Reference proteome</keyword>
<evidence type="ECO:0000256" key="2">
    <source>
        <dbReference type="ARBA" id="ARBA00022448"/>
    </source>
</evidence>
<keyword evidence="3" id="KW-1003">Cell membrane</keyword>
<evidence type="ECO:0000259" key="10">
    <source>
        <dbReference type="Pfam" id="PF04290"/>
    </source>
</evidence>
<dbReference type="GO" id="GO:0022857">
    <property type="term" value="F:transmembrane transporter activity"/>
    <property type="evidence" value="ECO:0007669"/>
    <property type="project" value="TreeGrafter"/>
</dbReference>
<evidence type="ECO:0000256" key="1">
    <source>
        <dbReference type="ARBA" id="ARBA00004429"/>
    </source>
</evidence>
<comment type="caution">
    <text evidence="11">The sequence shown here is derived from an EMBL/GenBank/DDBJ whole genome shotgun (WGS) entry which is preliminary data.</text>
</comment>
<keyword evidence="7 9" id="KW-0472">Membrane</keyword>
<evidence type="ECO:0000256" key="7">
    <source>
        <dbReference type="ARBA" id="ARBA00023136"/>
    </source>
</evidence>
<evidence type="ECO:0000256" key="8">
    <source>
        <dbReference type="ARBA" id="ARBA00038436"/>
    </source>
</evidence>
<proteinExistence type="inferred from homology"/>
<feature type="transmembrane region" description="Helical" evidence="9">
    <location>
        <begin position="15"/>
        <end position="41"/>
    </location>
</feature>